<keyword evidence="4 5" id="KW-0274">FAD</keyword>
<dbReference type="PANTHER" id="PTHR43884:SF19">
    <property type="entry name" value="ACYL-COA DEHYDROGENASE FADE4-RELATED"/>
    <property type="match status" value="1"/>
</dbReference>
<keyword evidence="3 5" id="KW-0285">Flavoprotein</keyword>
<evidence type="ECO:0000256" key="1">
    <source>
        <dbReference type="ARBA" id="ARBA00001974"/>
    </source>
</evidence>
<dbReference type="Gene3D" id="1.10.540.10">
    <property type="entry name" value="Acyl-CoA dehydrogenase/oxidase, N-terminal domain"/>
    <property type="match status" value="1"/>
</dbReference>
<dbReference type="InterPro" id="IPR006091">
    <property type="entry name" value="Acyl-CoA_Oxase/DH_mid-dom"/>
</dbReference>
<keyword evidence="9" id="KW-1185">Reference proteome</keyword>
<dbReference type="Gene3D" id="2.40.110.10">
    <property type="entry name" value="Butyryl-CoA Dehydrogenase, subunit A, domain 2"/>
    <property type="match status" value="1"/>
</dbReference>
<gene>
    <name evidence="8" type="ORF">D0Q02_21750</name>
</gene>
<comment type="cofactor">
    <cofactor evidence="1 5">
        <name>FAD</name>
        <dbReference type="ChEBI" id="CHEBI:57692"/>
    </cofactor>
</comment>
<dbReference type="PANTHER" id="PTHR43884">
    <property type="entry name" value="ACYL-COA DEHYDROGENASE"/>
    <property type="match status" value="1"/>
</dbReference>
<dbReference type="Proteomes" id="UP000262621">
    <property type="component" value="Unassembled WGS sequence"/>
</dbReference>
<keyword evidence="5" id="KW-0560">Oxidoreductase</keyword>
<dbReference type="AlphaFoldDB" id="A0A372FUP0"/>
<sequence length="561" mass="60645">MTAPARLDELERLLGDPSDDGNPLGGTAALSADEKDEVFGAAEQALDAYCLNAEFVPRRHGGRLAGADDLIQVLRTVFRRDPSLGLGYGVSSFISSVNVWASGSPTQTRWVADTLLSNQKIASAYHELAHGNDFSRAEFAARPGATGGWRLNGRKEVVTNVKRARGLVLLARTDERPGSRSHSQILVDKQTVPDGAMRDLARYPSVGMRGVQLGGIEFTDCPVDDEAVVGRPGQGIETALRSFQLTRTAIPSMLAGVLDSGLRSTMDFTADRRLYGHRVADQPEVRRLLVDAYLDLLICDSLGLVAARALHLLPGQTSMYASAVKYLVAKRLMDAMHQLSLVLGAHFYLREGRYAIFQKLLRDLAPAGFGHAARVACLGTMLPQVPLLARRGWVQPAPADPALFRIGEELPELPFERLRVSAGGLDGLAGSLGAAVDRLGDGSEQQRLRLVAEQFRAELGDLAEAGAALHPSDLGVDARVEVLDLPARYATVLAASACLNVWLARDDDPAWVTAALDRLARSLGRAGDDRSGHHREPLYQDLAARHAERRSFDLSRRALPG</sequence>
<organism evidence="8 9">
    <name type="scientific">Micromonospora craniellae</name>
    <dbReference type="NCBI Taxonomy" id="2294034"/>
    <lineage>
        <taxon>Bacteria</taxon>
        <taxon>Bacillati</taxon>
        <taxon>Actinomycetota</taxon>
        <taxon>Actinomycetes</taxon>
        <taxon>Micromonosporales</taxon>
        <taxon>Micromonosporaceae</taxon>
        <taxon>Micromonospora</taxon>
    </lineage>
</organism>
<dbReference type="Pfam" id="PF00441">
    <property type="entry name" value="Acyl-CoA_dh_1"/>
    <property type="match status" value="1"/>
</dbReference>
<feature type="domain" description="Acyl-CoA oxidase/dehydrogenase middle" evidence="7">
    <location>
        <begin position="126"/>
        <end position="221"/>
    </location>
</feature>
<dbReference type="InterPro" id="IPR046373">
    <property type="entry name" value="Acyl-CoA_Oxase/DH_mid-dom_sf"/>
</dbReference>
<dbReference type="Gene3D" id="1.20.140.10">
    <property type="entry name" value="Butyryl-CoA Dehydrogenase, subunit A, domain 3"/>
    <property type="match status" value="1"/>
</dbReference>
<dbReference type="InterPro" id="IPR009100">
    <property type="entry name" value="AcylCoA_DH/oxidase_NM_dom_sf"/>
</dbReference>
<evidence type="ECO:0000256" key="2">
    <source>
        <dbReference type="ARBA" id="ARBA00009347"/>
    </source>
</evidence>
<dbReference type="SUPFAM" id="SSF56645">
    <property type="entry name" value="Acyl-CoA dehydrogenase NM domain-like"/>
    <property type="match status" value="1"/>
</dbReference>
<dbReference type="InterPro" id="IPR009075">
    <property type="entry name" value="AcylCo_DH/oxidase_C"/>
</dbReference>
<dbReference type="RefSeq" id="WP_117229872.1">
    <property type="nucleotide sequence ID" value="NZ_CP061725.1"/>
</dbReference>
<evidence type="ECO:0000313" key="8">
    <source>
        <dbReference type="EMBL" id="RFS44532.1"/>
    </source>
</evidence>
<dbReference type="GO" id="GO:0003995">
    <property type="term" value="F:acyl-CoA dehydrogenase activity"/>
    <property type="evidence" value="ECO:0007669"/>
    <property type="project" value="TreeGrafter"/>
</dbReference>
<evidence type="ECO:0000256" key="4">
    <source>
        <dbReference type="ARBA" id="ARBA00022827"/>
    </source>
</evidence>
<evidence type="ECO:0000256" key="5">
    <source>
        <dbReference type="RuleBase" id="RU362125"/>
    </source>
</evidence>
<feature type="domain" description="Acyl-CoA dehydrogenase/oxidase C-terminal" evidence="6">
    <location>
        <begin position="233"/>
        <end position="364"/>
    </location>
</feature>
<dbReference type="EMBL" id="QVFU01000028">
    <property type="protein sequence ID" value="RFS44532.1"/>
    <property type="molecule type" value="Genomic_DNA"/>
</dbReference>
<dbReference type="SUPFAM" id="SSF47203">
    <property type="entry name" value="Acyl-CoA dehydrogenase C-terminal domain-like"/>
    <property type="match status" value="1"/>
</dbReference>
<evidence type="ECO:0000313" key="9">
    <source>
        <dbReference type="Proteomes" id="UP000262621"/>
    </source>
</evidence>
<comment type="caution">
    <text evidence="8">The sequence shown here is derived from an EMBL/GenBank/DDBJ whole genome shotgun (WGS) entry which is preliminary data.</text>
</comment>
<dbReference type="GO" id="GO:0005886">
    <property type="term" value="C:plasma membrane"/>
    <property type="evidence" value="ECO:0007669"/>
    <property type="project" value="TreeGrafter"/>
</dbReference>
<dbReference type="GO" id="GO:0050660">
    <property type="term" value="F:flavin adenine dinucleotide binding"/>
    <property type="evidence" value="ECO:0007669"/>
    <property type="project" value="InterPro"/>
</dbReference>
<evidence type="ECO:0000259" key="6">
    <source>
        <dbReference type="Pfam" id="PF00441"/>
    </source>
</evidence>
<proteinExistence type="inferred from homology"/>
<dbReference type="Pfam" id="PF02770">
    <property type="entry name" value="Acyl-CoA_dh_M"/>
    <property type="match status" value="1"/>
</dbReference>
<evidence type="ECO:0000256" key="3">
    <source>
        <dbReference type="ARBA" id="ARBA00022630"/>
    </source>
</evidence>
<evidence type="ECO:0000259" key="7">
    <source>
        <dbReference type="Pfam" id="PF02770"/>
    </source>
</evidence>
<protein>
    <submittedName>
        <fullName evidence="8">Acyl-CoA dehydrogenase</fullName>
    </submittedName>
</protein>
<dbReference type="OrthoDB" id="5427839at2"/>
<dbReference type="CDD" id="cd00567">
    <property type="entry name" value="ACAD"/>
    <property type="match status" value="1"/>
</dbReference>
<accession>A0A372FUP0</accession>
<name>A0A372FUP0_9ACTN</name>
<comment type="similarity">
    <text evidence="2 5">Belongs to the acyl-CoA dehydrogenase family.</text>
</comment>
<dbReference type="InterPro" id="IPR036250">
    <property type="entry name" value="AcylCo_DH-like_C"/>
</dbReference>
<reference evidence="8 9" key="1">
    <citation type="submission" date="2018-08" db="EMBL/GenBank/DDBJ databases">
        <title>Verrucosispora craniellae sp. nov., isolated from a marine sponge in the South China Sea.</title>
        <authorList>
            <person name="Li L."/>
            <person name="Lin H.W."/>
        </authorList>
    </citation>
    <scope>NUCLEOTIDE SEQUENCE [LARGE SCALE GENOMIC DNA]</scope>
    <source>
        <strain evidence="8 9">LHW63014</strain>
    </source>
</reference>
<dbReference type="InterPro" id="IPR037069">
    <property type="entry name" value="AcylCoA_DH/ox_N_sf"/>
</dbReference>